<name>A0A2P1PPT0_9GAMM</name>
<reference evidence="1 2" key="1">
    <citation type="submission" date="2018-03" db="EMBL/GenBank/DDBJ databases">
        <title>Ahniella affigens gen. nov., sp. nov., a gammaproteobacterium isolated from sandy soil near a stream.</title>
        <authorList>
            <person name="Ko Y."/>
            <person name="Kim J.-H."/>
        </authorList>
    </citation>
    <scope>NUCLEOTIDE SEQUENCE [LARGE SCALE GENOMIC DNA]</scope>
    <source>
        <strain evidence="1 2">D13</strain>
    </source>
</reference>
<protein>
    <submittedName>
        <fullName evidence="1">Uncharacterized protein</fullName>
    </submittedName>
</protein>
<proteinExistence type="predicted"/>
<sequence length="209" mass="22165">MCGALALPRFLACQRRGRFVQFGAVRTTQAGLNQSILDVQTRTESDALSALAKVEVSAPVTTIPALARTGVVAVVSAIAAALRWHAVSLVFRGTIPDNQSLWDVICLESQGLKASEIVAVIVLTSMLDVAAVLLWLNTAGCPKIGKSDATRQVLIAACMRIDTFLQDCPTARADFDLGELIRSARSCAKAPYAAPGSLLDMWGTPLGRV</sequence>
<dbReference type="EMBL" id="CP027860">
    <property type="protein sequence ID" value="AVP96843.1"/>
    <property type="molecule type" value="Genomic_DNA"/>
</dbReference>
<dbReference type="KEGG" id="xba:C7S18_06345"/>
<dbReference type="AlphaFoldDB" id="A0A2P1PPT0"/>
<dbReference type="Proteomes" id="UP000241074">
    <property type="component" value="Chromosome"/>
</dbReference>
<evidence type="ECO:0000313" key="1">
    <source>
        <dbReference type="EMBL" id="AVP96843.1"/>
    </source>
</evidence>
<accession>A0A2P1PPT0</accession>
<keyword evidence="2" id="KW-1185">Reference proteome</keyword>
<evidence type="ECO:0000313" key="2">
    <source>
        <dbReference type="Proteomes" id="UP000241074"/>
    </source>
</evidence>
<organism evidence="1 2">
    <name type="scientific">Ahniella affigens</name>
    <dbReference type="NCBI Taxonomy" id="2021234"/>
    <lineage>
        <taxon>Bacteria</taxon>
        <taxon>Pseudomonadati</taxon>
        <taxon>Pseudomonadota</taxon>
        <taxon>Gammaproteobacteria</taxon>
        <taxon>Lysobacterales</taxon>
        <taxon>Rhodanobacteraceae</taxon>
        <taxon>Ahniella</taxon>
    </lineage>
</organism>
<gene>
    <name evidence="1" type="ORF">C7S18_06345</name>
</gene>
<reference evidence="1 2" key="2">
    <citation type="submission" date="2018-03" db="EMBL/GenBank/DDBJ databases">
        <authorList>
            <person name="Keele B.F."/>
        </authorList>
    </citation>
    <scope>NUCLEOTIDE SEQUENCE [LARGE SCALE GENOMIC DNA]</scope>
    <source>
        <strain evidence="1 2">D13</strain>
    </source>
</reference>